<dbReference type="InterPro" id="IPR058531">
    <property type="entry name" value="Baseplate_J_M"/>
</dbReference>
<dbReference type="InterPro" id="IPR058530">
    <property type="entry name" value="Baseplate_J-like_C"/>
</dbReference>
<evidence type="ECO:0000256" key="1">
    <source>
        <dbReference type="ARBA" id="ARBA00038087"/>
    </source>
</evidence>
<name>A0ABT4EMA2_9BACI</name>
<comment type="caution">
    <text evidence="5">The sequence shown here is derived from an EMBL/GenBank/DDBJ whole genome shotgun (WGS) entry which is preliminary data.</text>
</comment>
<feature type="domain" description="Baseplate J-like central" evidence="3">
    <location>
        <begin position="192"/>
        <end position="263"/>
    </location>
</feature>
<evidence type="ECO:0000313" key="6">
    <source>
        <dbReference type="Proteomes" id="UP001527052"/>
    </source>
</evidence>
<keyword evidence="6" id="KW-1185">Reference proteome</keyword>
<reference evidence="5 6" key="1">
    <citation type="submission" date="2022-05" db="EMBL/GenBank/DDBJ databases">
        <title>Genome Sequencing of Bee-Associated Microbes.</title>
        <authorList>
            <person name="Dunlap C."/>
        </authorList>
    </citation>
    <scope>NUCLEOTIDE SEQUENCE [LARGE SCALE GENOMIC DNA]</scope>
    <source>
        <strain evidence="5 6">NRRL BD-083</strain>
    </source>
</reference>
<accession>A0ABT4EMA2</accession>
<dbReference type="PANTHER" id="PTHR37829:SF3">
    <property type="entry name" value="PROTEIN JAYE-RELATED"/>
    <property type="match status" value="1"/>
</dbReference>
<feature type="domain" description="Baseplate J-like C-terminal" evidence="4">
    <location>
        <begin position="269"/>
        <end position="354"/>
    </location>
</feature>
<comment type="similarity">
    <text evidence="1">Belongs to the Mu gp47/PBSX XkdT family.</text>
</comment>
<dbReference type="InterPro" id="IPR052399">
    <property type="entry name" value="Phage_Baseplate_Assmbl_Protein"/>
</dbReference>
<sequence length="358" mass="39027">MAITPQFSEQTESAILERLLDAIVPEVDKRQGSISYDLSDPAAQEFAQAYIALDRTLSYAFLNEDMPSDLLTMAASDLGIDRKSPVAAKGEVTFTGQIGQFIPKDMQVRTDNGVYFNVLKDVTLTQENTKVTVEAELGGISGNVRSDEINTVVGDLAGVLTVKNESAFDNGVDKESDESLLQRVYDKVRKPATSGNVYHYEQWARGVSGVGAVRVYPTWNGPNTVKVVLLSDDKRTPSQTVIDESITKIEEERPVGARVTVVGATEISINIDVDLTLSIDATISEVLVAIEKALNEYLEPLAFKDPTVRYNRIAAILLAIPQIVDYENLTVNGDIANIEISDEEVAVLGAVNINEVRS</sequence>
<evidence type="ECO:0000259" key="3">
    <source>
        <dbReference type="Pfam" id="PF26078"/>
    </source>
</evidence>
<dbReference type="RefSeq" id="WP_268636959.1">
    <property type="nucleotide sequence ID" value="NZ_JAMDLZ010000012.1"/>
</dbReference>
<dbReference type="EMBL" id="JAMDLZ010000012">
    <property type="protein sequence ID" value="MCY9546772.1"/>
    <property type="molecule type" value="Genomic_DNA"/>
</dbReference>
<dbReference type="Pfam" id="PF04865">
    <property type="entry name" value="Baseplate_J"/>
    <property type="match status" value="1"/>
</dbReference>
<proteinExistence type="inferred from homology"/>
<evidence type="ECO:0000259" key="2">
    <source>
        <dbReference type="Pfam" id="PF04865"/>
    </source>
</evidence>
<organism evidence="5 6">
    <name type="scientific">Lysinibacillus xylanilyticus</name>
    <dbReference type="NCBI Taxonomy" id="582475"/>
    <lineage>
        <taxon>Bacteria</taxon>
        <taxon>Bacillati</taxon>
        <taxon>Bacillota</taxon>
        <taxon>Bacilli</taxon>
        <taxon>Bacillales</taxon>
        <taxon>Bacillaceae</taxon>
        <taxon>Lysinibacillus</taxon>
    </lineage>
</organism>
<evidence type="ECO:0000259" key="4">
    <source>
        <dbReference type="Pfam" id="PF26079"/>
    </source>
</evidence>
<dbReference type="Pfam" id="PF26079">
    <property type="entry name" value="Baseplate_J_C"/>
    <property type="match status" value="1"/>
</dbReference>
<gene>
    <name evidence="5" type="ORF">M5W82_07375</name>
</gene>
<dbReference type="InterPro" id="IPR006949">
    <property type="entry name" value="Barrel_Baseplate_J-like"/>
</dbReference>
<protein>
    <submittedName>
        <fullName evidence="5">Baseplate J/gp47 family protein</fullName>
    </submittedName>
</protein>
<evidence type="ECO:0000313" key="5">
    <source>
        <dbReference type="EMBL" id="MCY9546772.1"/>
    </source>
</evidence>
<dbReference type="PANTHER" id="PTHR37829">
    <property type="entry name" value="PHAGE-LIKE ELEMENT PBSX PROTEIN XKDT"/>
    <property type="match status" value="1"/>
</dbReference>
<feature type="domain" description="Baseplate protein J-like barrel" evidence="2">
    <location>
        <begin position="92"/>
        <end position="171"/>
    </location>
</feature>
<dbReference type="Proteomes" id="UP001527052">
    <property type="component" value="Unassembled WGS sequence"/>
</dbReference>
<dbReference type="Pfam" id="PF26078">
    <property type="entry name" value="Baseplate_J_M"/>
    <property type="match status" value="1"/>
</dbReference>